<evidence type="ECO:0000256" key="2">
    <source>
        <dbReference type="ARBA" id="ARBA00023239"/>
    </source>
</evidence>
<keyword evidence="1" id="KW-0547">Nucleotide-binding</keyword>
<keyword evidence="7" id="KW-1185">Reference proteome</keyword>
<feature type="domain" description="Guanylate cyclase" evidence="5">
    <location>
        <begin position="247"/>
        <end position="382"/>
    </location>
</feature>
<dbReference type="PANTHER" id="PTHR43081">
    <property type="entry name" value="ADENYLATE CYCLASE, TERMINAL-DIFFERENTIATION SPECIFIC-RELATED"/>
    <property type="match status" value="1"/>
</dbReference>
<dbReference type="EC" id="4.6.1.1" evidence="6"/>
<dbReference type="PROSITE" id="PS50125">
    <property type="entry name" value="GUANYLATE_CYCLASE_2"/>
    <property type="match status" value="1"/>
</dbReference>
<dbReference type="RefSeq" id="WP_050674220.1">
    <property type="nucleotide sequence ID" value="NZ_CVRL01000041.1"/>
</dbReference>
<evidence type="ECO:0000256" key="1">
    <source>
        <dbReference type="ARBA" id="ARBA00022741"/>
    </source>
</evidence>
<name>A0A0H5D661_9RHOB</name>
<dbReference type="GO" id="GO:0009190">
    <property type="term" value="P:cyclic nucleotide biosynthetic process"/>
    <property type="evidence" value="ECO:0007669"/>
    <property type="project" value="InterPro"/>
</dbReference>
<evidence type="ECO:0000313" key="7">
    <source>
        <dbReference type="Proteomes" id="UP000043764"/>
    </source>
</evidence>
<feature type="transmembrane region" description="Helical" evidence="4">
    <location>
        <begin position="116"/>
        <end position="134"/>
    </location>
</feature>
<evidence type="ECO:0000313" key="6">
    <source>
        <dbReference type="EMBL" id="CRL12596.1"/>
    </source>
</evidence>
<dbReference type="SUPFAM" id="SSF55073">
    <property type="entry name" value="Nucleotide cyclase"/>
    <property type="match status" value="1"/>
</dbReference>
<dbReference type="Pfam" id="PF00211">
    <property type="entry name" value="Guanylate_cyc"/>
    <property type="match status" value="1"/>
</dbReference>
<dbReference type="SMART" id="SM00044">
    <property type="entry name" value="CYCc"/>
    <property type="match status" value="1"/>
</dbReference>
<evidence type="ECO:0000256" key="3">
    <source>
        <dbReference type="RuleBase" id="RU000405"/>
    </source>
</evidence>
<dbReference type="STRING" id="481446.NIT7645_03404"/>
<sequence length="433" mass="46686">MREAGLNPLLQDATVAAERLVSVLRMAVATGLLLVFGLTISGTDLGSLAPYLHRQLFFALLTMIAYFVLGAGCFLATSQGWFRPWMAWLTVTADALFMLLNVRLSILNGGFDGNMALLLPPAWLVPVVMAFGVMRMHPRMQLYATLLLTGGLTALIFWLPTAPEGDQAARIAGLLTGPPNVMKLTMILLAGLVMVLAAARMRRLFQRALSSAEERANLTRYLPAQIADQLADGGLDSLQHGQRQAMAVLFVDIRGFTQWSETRDPQDVGDFITTFRSHVENSAARHDGMIDKYMGDAAMLLFAEAPEERGAPNGAARALACAATLCKSIHAWSDQRLAAGEDTVEVGIGVHAGEVFAGVVGSENRLEYSVFGDAVNIASRLEQHSKTVPETIIASAQTLEAAGIAPARGRWRALPPVALRGRSGVMDIFAKEE</sequence>
<dbReference type="GO" id="GO:0004016">
    <property type="term" value="F:adenylate cyclase activity"/>
    <property type="evidence" value="ECO:0007669"/>
    <property type="project" value="UniProtKB-EC"/>
</dbReference>
<dbReference type="Proteomes" id="UP000043764">
    <property type="component" value="Unassembled WGS sequence"/>
</dbReference>
<dbReference type="CDD" id="cd07302">
    <property type="entry name" value="CHD"/>
    <property type="match status" value="1"/>
</dbReference>
<keyword evidence="2 3" id="KW-0456">Lyase</keyword>
<dbReference type="Gene3D" id="3.30.70.1230">
    <property type="entry name" value="Nucleotide cyclase"/>
    <property type="match status" value="1"/>
</dbReference>
<feature type="transmembrane region" description="Helical" evidence="4">
    <location>
        <begin position="56"/>
        <end position="78"/>
    </location>
</feature>
<evidence type="ECO:0000259" key="5">
    <source>
        <dbReference type="PROSITE" id="PS50125"/>
    </source>
</evidence>
<feature type="transmembrane region" description="Helical" evidence="4">
    <location>
        <begin position="85"/>
        <end position="104"/>
    </location>
</feature>
<comment type="similarity">
    <text evidence="3">Belongs to the adenylyl cyclase class-4/guanylyl cyclase family.</text>
</comment>
<keyword evidence="4" id="KW-0812">Transmembrane</keyword>
<dbReference type="InterPro" id="IPR018297">
    <property type="entry name" value="A/G_cyclase_CS"/>
</dbReference>
<keyword evidence="4" id="KW-1133">Transmembrane helix</keyword>
<feature type="transmembrane region" description="Helical" evidence="4">
    <location>
        <begin position="141"/>
        <end position="161"/>
    </location>
</feature>
<proteinExistence type="inferred from homology"/>
<reference evidence="7" key="1">
    <citation type="submission" date="2015-05" db="EMBL/GenBank/DDBJ databases">
        <authorList>
            <person name="Rodrigo-Torres Lidia"/>
            <person name="Arahal R.David."/>
        </authorList>
    </citation>
    <scope>NUCLEOTIDE SEQUENCE [LARGE SCALE GENOMIC DNA]</scope>
    <source>
        <strain evidence="7">CECT 7321</strain>
    </source>
</reference>
<organism evidence="6 7">
    <name type="scientific">Phaeobacter italicus</name>
    <dbReference type="NCBI Taxonomy" id="481446"/>
    <lineage>
        <taxon>Bacteria</taxon>
        <taxon>Pseudomonadati</taxon>
        <taxon>Pseudomonadota</taxon>
        <taxon>Alphaproteobacteria</taxon>
        <taxon>Rhodobacterales</taxon>
        <taxon>Roseobacteraceae</taxon>
        <taxon>Phaeobacter</taxon>
    </lineage>
</organism>
<protein>
    <submittedName>
        <fullName evidence="6">Adenylate cyclase 1</fullName>
        <ecNumber evidence="6">4.6.1.1</ecNumber>
    </submittedName>
</protein>
<keyword evidence="4" id="KW-0472">Membrane</keyword>
<dbReference type="InterPro" id="IPR001054">
    <property type="entry name" value="A/G_cyclase"/>
</dbReference>
<dbReference type="PANTHER" id="PTHR43081:SF1">
    <property type="entry name" value="ADENYLATE CYCLASE, TERMINAL-DIFFERENTIATION SPECIFIC"/>
    <property type="match status" value="1"/>
</dbReference>
<gene>
    <name evidence="6" type="primary">cyaA_4</name>
    <name evidence="6" type="ORF">NIT7321_03474</name>
</gene>
<dbReference type="AlphaFoldDB" id="A0A0H5D661"/>
<feature type="transmembrane region" description="Helical" evidence="4">
    <location>
        <begin position="20"/>
        <end position="41"/>
    </location>
</feature>
<accession>A0A0H5D661</accession>
<dbReference type="EMBL" id="CVRL01000041">
    <property type="protein sequence ID" value="CRL12596.1"/>
    <property type="molecule type" value="Genomic_DNA"/>
</dbReference>
<dbReference type="InterPro" id="IPR050697">
    <property type="entry name" value="Adenylyl/Guanylyl_Cyclase_3/4"/>
</dbReference>
<dbReference type="PROSITE" id="PS00452">
    <property type="entry name" value="GUANYLATE_CYCLASE_1"/>
    <property type="match status" value="1"/>
</dbReference>
<dbReference type="GO" id="GO:0000166">
    <property type="term" value="F:nucleotide binding"/>
    <property type="evidence" value="ECO:0007669"/>
    <property type="project" value="UniProtKB-KW"/>
</dbReference>
<feature type="transmembrane region" description="Helical" evidence="4">
    <location>
        <begin position="181"/>
        <end position="199"/>
    </location>
</feature>
<evidence type="ECO:0000256" key="4">
    <source>
        <dbReference type="SAM" id="Phobius"/>
    </source>
</evidence>
<dbReference type="InterPro" id="IPR029787">
    <property type="entry name" value="Nucleotide_cyclase"/>
</dbReference>
<dbReference type="GO" id="GO:0035556">
    <property type="term" value="P:intracellular signal transduction"/>
    <property type="evidence" value="ECO:0007669"/>
    <property type="project" value="InterPro"/>
</dbReference>